<dbReference type="AlphaFoldDB" id="A0A847S6A5"/>
<gene>
    <name evidence="2" type="ORF">HF682_09605</name>
</gene>
<dbReference type="InterPro" id="IPR021249">
    <property type="entry name" value="DUF2788"/>
</dbReference>
<protein>
    <submittedName>
        <fullName evidence="2">DUF2788 domain-containing protein</fullName>
    </submittedName>
</protein>
<name>A0A847S6A5_9NEIS</name>
<dbReference type="RefSeq" id="WP_168877085.1">
    <property type="nucleotide sequence ID" value="NZ_JABAIM010000002.1"/>
</dbReference>
<dbReference type="Pfam" id="PF10981">
    <property type="entry name" value="DUF2788"/>
    <property type="match status" value="1"/>
</dbReference>
<feature type="transmembrane region" description="Helical" evidence="1">
    <location>
        <begin position="44"/>
        <end position="62"/>
    </location>
</feature>
<keyword evidence="1" id="KW-0472">Membrane</keyword>
<organism evidence="2 3">
    <name type="scientific">Leeia aquatica</name>
    <dbReference type="NCBI Taxonomy" id="2725557"/>
    <lineage>
        <taxon>Bacteria</taxon>
        <taxon>Pseudomonadati</taxon>
        <taxon>Pseudomonadota</taxon>
        <taxon>Betaproteobacteria</taxon>
        <taxon>Neisseriales</taxon>
        <taxon>Leeiaceae</taxon>
        <taxon>Leeia</taxon>
    </lineage>
</organism>
<sequence length="66" mass="7067">MQLNEQTISTLGLQFGVAALICCMGFIVYDLAKQSKAGRYGTMVMFSSLGMGAVGFIIKTVLTKLV</sequence>
<proteinExistence type="predicted"/>
<evidence type="ECO:0000313" key="3">
    <source>
        <dbReference type="Proteomes" id="UP000587991"/>
    </source>
</evidence>
<reference evidence="2 3" key="1">
    <citation type="submission" date="2020-04" db="EMBL/GenBank/DDBJ databases">
        <title>Draft genome of Leeia sp. IMCC25680.</title>
        <authorList>
            <person name="Song J."/>
            <person name="Cho J.-C."/>
        </authorList>
    </citation>
    <scope>NUCLEOTIDE SEQUENCE [LARGE SCALE GENOMIC DNA]</scope>
    <source>
        <strain evidence="2 3">IMCC25680</strain>
    </source>
</reference>
<comment type="caution">
    <text evidence="2">The sequence shown here is derived from an EMBL/GenBank/DDBJ whole genome shotgun (WGS) entry which is preliminary data.</text>
</comment>
<accession>A0A847S6A5</accession>
<dbReference type="EMBL" id="JABAIM010000002">
    <property type="protein sequence ID" value="NLR75414.1"/>
    <property type="molecule type" value="Genomic_DNA"/>
</dbReference>
<feature type="transmembrane region" description="Helical" evidence="1">
    <location>
        <begin position="12"/>
        <end position="32"/>
    </location>
</feature>
<evidence type="ECO:0000256" key="1">
    <source>
        <dbReference type="SAM" id="Phobius"/>
    </source>
</evidence>
<dbReference type="Proteomes" id="UP000587991">
    <property type="component" value="Unassembled WGS sequence"/>
</dbReference>
<keyword evidence="1" id="KW-0812">Transmembrane</keyword>
<keyword evidence="3" id="KW-1185">Reference proteome</keyword>
<evidence type="ECO:0000313" key="2">
    <source>
        <dbReference type="EMBL" id="NLR75414.1"/>
    </source>
</evidence>
<keyword evidence="1" id="KW-1133">Transmembrane helix</keyword>